<reference evidence="2 3" key="1">
    <citation type="submission" date="2024-02" db="EMBL/GenBank/DDBJ databases">
        <title>Deinococcus caeni NBRC 101312.</title>
        <authorList>
            <person name="Ichikawa N."/>
            <person name="Katano-Makiyama Y."/>
            <person name="Hidaka K."/>
        </authorList>
    </citation>
    <scope>NUCLEOTIDE SEQUENCE [LARGE SCALE GENOMIC DNA]</scope>
    <source>
        <strain evidence="2 3">NBRC 101312</strain>
    </source>
</reference>
<dbReference type="Proteomes" id="UP001423409">
    <property type="component" value="Unassembled WGS sequence"/>
</dbReference>
<dbReference type="SUPFAM" id="SSF50156">
    <property type="entry name" value="PDZ domain-like"/>
    <property type="match status" value="1"/>
</dbReference>
<dbReference type="EMBL" id="BAABQU010000018">
    <property type="protein sequence ID" value="GAA5440253.1"/>
    <property type="molecule type" value="Genomic_DNA"/>
</dbReference>
<dbReference type="SMART" id="SM00245">
    <property type="entry name" value="TSPc"/>
    <property type="match status" value="1"/>
</dbReference>
<sequence>MALPMNAFLRRSLPRRDRQARPRPLLSAARTASLTALLACVSVPPGAAAQGNVSPAQAVFNQVNDLLRLEYGGLSGVDRAALTREYQQRLDNVCAPTPDTCEEGRAYPVLEAQLTALGDEHSFFQTPEDYREFVTSATGGNRLQFGVKLALLDGQNRVVSEVVPGSAAEEAGLRRGDVLLRLNGRPYLYADLRDAREKGQTIRLDVQRQTDRLEVTLTARESSTLDLPRLSSVPASDLPGAAAPVAVIRIPTFLSGGRVAQTVHDQVRQAQRSGAAGLIVDLRGNPGGSLTECDRAVSAFLPSLTRVARSADASSRTVVSRGTRLEDGRLTGSVGNPALWTGPLAVLVDDGSASCSEFFAYEIQYAARGPVIGEVTAGVGNTATRVFPVGSQAAVQLTILNYAKPDGTPYPERITPDQIRAQGEAETRQLTQGRDTLLQLGVQALQTAPVLTLDPFRQQP</sequence>
<keyword evidence="3" id="KW-1185">Reference proteome</keyword>
<comment type="caution">
    <text evidence="2">The sequence shown here is derived from an EMBL/GenBank/DDBJ whole genome shotgun (WGS) entry which is preliminary data.</text>
</comment>
<dbReference type="InterPro" id="IPR001478">
    <property type="entry name" value="PDZ"/>
</dbReference>
<dbReference type="InterPro" id="IPR005151">
    <property type="entry name" value="Tail-specific_protease"/>
</dbReference>
<evidence type="ECO:0000313" key="3">
    <source>
        <dbReference type="Proteomes" id="UP001423409"/>
    </source>
</evidence>
<dbReference type="Gene3D" id="2.30.42.10">
    <property type="match status" value="1"/>
</dbReference>
<dbReference type="Gene3D" id="3.30.750.44">
    <property type="match status" value="1"/>
</dbReference>
<evidence type="ECO:0000313" key="2">
    <source>
        <dbReference type="EMBL" id="GAA5440253.1"/>
    </source>
</evidence>
<dbReference type="PROSITE" id="PS50106">
    <property type="entry name" value="PDZ"/>
    <property type="match status" value="1"/>
</dbReference>
<dbReference type="PANTHER" id="PTHR32060">
    <property type="entry name" value="TAIL-SPECIFIC PROTEASE"/>
    <property type="match status" value="1"/>
</dbReference>
<gene>
    <name evidence="2" type="ORF">Dcae01_01764</name>
</gene>
<dbReference type="Gene3D" id="3.90.226.10">
    <property type="entry name" value="2-enoyl-CoA Hydratase, Chain A, domain 1"/>
    <property type="match status" value="1"/>
</dbReference>
<feature type="domain" description="PDZ" evidence="1">
    <location>
        <begin position="130"/>
        <end position="188"/>
    </location>
</feature>
<dbReference type="InterPro" id="IPR036034">
    <property type="entry name" value="PDZ_sf"/>
</dbReference>
<dbReference type="Pfam" id="PF03572">
    <property type="entry name" value="Peptidase_S41"/>
    <property type="match status" value="1"/>
</dbReference>
<dbReference type="InterPro" id="IPR029045">
    <property type="entry name" value="ClpP/crotonase-like_dom_sf"/>
</dbReference>
<evidence type="ECO:0000259" key="1">
    <source>
        <dbReference type="PROSITE" id="PS50106"/>
    </source>
</evidence>
<name>A0ABP9UCL4_9DEIO</name>
<dbReference type="SMART" id="SM00228">
    <property type="entry name" value="PDZ"/>
    <property type="match status" value="1"/>
</dbReference>
<protein>
    <recommendedName>
        <fullName evidence="1">PDZ domain-containing protein</fullName>
    </recommendedName>
</protein>
<dbReference type="CDD" id="cd06567">
    <property type="entry name" value="Peptidase_S41"/>
    <property type="match status" value="1"/>
</dbReference>
<proteinExistence type="predicted"/>
<dbReference type="PANTHER" id="PTHR32060:SF30">
    <property type="entry name" value="CARBOXY-TERMINAL PROCESSING PROTEASE CTPA"/>
    <property type="match status" value="1"/>
</dbReference>
<organism evidence="2 3">
    <name type="scientific">Deinococcus caeni</name>
    <dbReference type="NCBI Taxonomy" id="569127"/>
    <lineage>
        <taxon>Bacteria</taxon>
        <taxon>Thermotogati</taxon>
        <taxon>Deinococcota</taxon>
        <taxon>Deinococci</taxon>
        <taxon>Deinococcales</taxon>
        <taxon>Deinococcaceae</taxon>
        <taxon>Deinococcus</taxon>
    </lineage>
</organism>
<dbReference type="InterPro" id="IPR041489">
    <property type="entry name" value="PDZ_6"/>
</dbReference>
<dbReference type="SUPFAM" id="SSF52096">
    <property type="entry name" value="ClpP/crotonase"/>
    <property type="match status" value="1"/>
</dbReference>
<dbReference type="Pfam" id="PF17820">
    <property type="entry name" value="PDZ_6"/>
    <property type="match status" value="1"/>
</dbReference>
<accession>A0ABP9UCL4</accession>